<keyword evidence="4 9" id="KW-0496">Mitochondrion</keyword>
<evidence type="ECO:0000256" key="4">
    <source>
        <dbReference type="ARBA" id="ARBA00023128"/>
    </source>
</evidence>
<dbReference type="Pfam" id="PF02326">
    <property type="entry name" value="YMF19"/>
    <property type="match status" value="1"/>
</dbReference>
<proteinExistence type="predicted"/>
<comment type="subcellular location">
    <subcellularLocation>
        <location evidence="1">Mitochondrion membrane</location>
    </subcellularLocation>
</comment>
<reference evidence="9" key="2">
    <citation type="submission" date="2016-06" db="EMBL/GenBank/DDBJ databases">
        <authorList>
            <person name="Kjaerup R.B."/>
            <person name="Dalgaard T.S."/>
            <person name="Juul-Madsen H.R."/>
        </authorList>
    </citation>
    <scope>NUCLEOTIDE SEQUENCE</scope>
    <source>
        <strain evidence="9">AP03</strain>
    </source>
</reference>
<keyword evidence="2 7" id="KW-0812">Transmembrane</keyword>
<dbReference type="AlphaFoldDB" id="A0A1I9Q6D9"/>
<feature type="domain" description="ATP synthase YMF19-like N-terminal" evidence="8">
    <location>
        <begin position="2"/>
        <end position="74"/>
    </location>
</feature>
<evidence type="ECO:0000256" key="2">
    <source>
        <dbReference type="ARBA" id="ARBA00022692"/>
    </source>
</evidence>
<dbReference type="GO" id="GO:0031966">
    <property type="term" value="C:mitochondrial membrane"/>
    <property type="evidence" value="ECO:0007669"/>
    <property type="project" value="UniProtKB-SubCell"/>
</dbReference>
<dbReference type="GeneID" id="30512517"/>
<evidence type="ECO:0000256" key="3">
    <source>
        <dbReference type="ARBA" id="ARBA00022989"/>
    </source>
</evidence>
<gene>
    <name evidence="9" type="primary">atp8</name>
</gene>
<accession>A0A1I9Q6D9</accession>
<evidence type="ECO:0000256" key="1">
    <source>
        <dbReference type="ARBA" id="ARBA00004325"/>
    </source>
</evidence>
<geneLocation type="mitochondrion" evidence="9"/>
<evidence type="ECO:0000256" key="5">
    <source>
        <dbReference type="ARBA" id="ARBA00023136"/>
    </source>
</evidence>
<keyword evidence="3 7" id="KW-1133">Transmembrane helix</keyword>
<evidence type="ECO:0000313" key="9">
    <source>
        <dbReference type="EMBL" id="AOQ30627.1"/>
    </source>
</evidence>
<dbReference type="InterPro" id="IPR003319">
    <property type="entry name" value="YMF19-like_N"/>
</dbReference>
<dbReference type="GO" id="GO:0006754">
    <property type="term" value="P:ATP biosynthetic process"/>
    <property type="evidence" value="ECO:0007669"/>
    <property type="project" value="UniProtKB-KW"/>
</dbReference>
<protein>
    <submittedName>
        <fullName evidence="9">ATP synthase F0 subunit 8</fullName>
    </submittedName>
</protein>
<evidence type="ECO:0000256" key="6">
    <source>
        <dbReference type="ARBA" id="ARBA00023310"/>
    </source>
</evidence>
<feature type="transmembrane region" description="Helical" evidence="7">
    <location>
        <begin position="12"/>
        <end position="32"/>
    </location>
</feature>
<keyword evidence="6" id="KW-0066">ATP synthesis</keyword>
<organism evidence="9">
    <name type="scientific">Aphanomyces astaci</name>
    <name type="common">Crayfish plague agent</name>
    <dbReference type="NCBI Taxonomy" id="112090"/>
    <lineage>
        <taxon>Eukaryota</taxon>
        <taxon>Sar</taxon>
        <taxon>Stramenopiles</taxon>
        <taxon>Oomycota</taxon>
        <taxon>Saprolegniomycetes</taxon>
        <taxon>Saprolegniales</taxon>
        <taxon>Verrucalvaceae</taxon>
        <taxon>Aphanomyces</taxon>
    </lineage>
</organism>
<keyword evidence="5 7" id="KW-0472">Membrane</keyword>
<evidence type="ECO:0000256" key="7">
    <source>
        <dbReference type="SAM" id="Phobius"/>
    </source>
</evidence>
<evidence type="ECO:0000259" key="8">
    <source>
        <dbReference type="Pfam" id="PF02326"/>
    </source>
</evidence>
<dbReference type="EMBL" id="KX405004">
    <property type="protein sequence ID" value="AOQ30627.1"/>
    <property type="molecule type" value="Genomic_DNA"/>
</dbReference>
<reference evidence="9" key="1">
    <citation type="journal article" date="2016" name="Sci. Rep.">
        <title>Mitochondrial genomes and comparative genomics of Aphanomyces astaci and Aphanomyces invadans.</title>
        <authorList>
            <person name="Makkonen J."/>
            <person name="Vesterbacka A."/>
            <person name="Martin F."/>
            <person name="Jussila J."/>
            <person name="Dieguez-Uribeondo J."/>
            <person name="Kortet R."/>
            <person name="Kokko H."/>
        </authorList>
    </citation>
    <scope>NUCLEOTIDE SEQUENCE</scope>
    <source>
        <strain evidence="9">AP03</strain>
    </source>
</reference>
<dbReference type="RefSeq" id="YP_009327220.1">
    <property type="nucleotide sequence ID" value="NC_032051.1"/>
</dbReference>
<sequence>MPQFDQFSFFNQVSFALFFFFNFYFFITYYFLPKIAFNIKFRKKFIIFKINKKNILNIEIKNKKLSYTDLLKDFSNYYELAINENIYNYNNYKNEYLLKNSLIKLIYIEKIRNLFSKKFIISKKYLLNI</sequence>
<name>A0A1I9Q6D9_APHAT</name>